<dbReference type="AlphaFoldDB" id="A0A1R3KV48"/>
<evidence type="ECO:0000313" key="1">
    <source>
        <dbReference type="EMBL" id="OMP10918.1"/>
    </source>
</evidence>
<protein>
    <submittedName>
        <fullName evidence="1">Uncharacterized protein</fullName>
    </submittedName>
</protein>
<name>A0A1R3KV48_9ROSI</name>
<dbReference type="Proteomes" id="UP000187203">
    <property type="component" value="Unassembled WGS sequence"/>
</dbReference>
<dbReference type="EMBL" id="AWUE01011136">
    <property type="protein sequence ID" value="OMP10918.1"/>
    <property type="molecule type" value="Genomic_DNA"/>
</dbReference>
<comment type="caution">
    <text evidence="1">The sequence shown here is derived from an EMBL/GenBank/DDBJ whole genome shotgun (WGS) entry which is preliminary data.</text>
</comment>
<gene>
    <name evidence="1" type="ORF">COLO4_04171</name>
</gene>
<keyword evidence="2" id="KW-1185">Reference proteome</keyword>
<organism evidence="1 2">
    <name type="scientific">Corchorus olitorius</name>
    <dbReference type="NCBI Taxonomy" id="93759"/>
    <lineage>
        <taxon>Eukaryota</taxon>
        <taxon>Viridiplantae</taxon>
        <taxon>Streptophyta</taxon>
        <taxon>Embryophyta</taxon>
        <taxon>Tracheophyta</taxon>
        <taxon>Spermatophyta</taxon>
        <taxon>Magnoliopsida</taxon>
        <taxon>eudicotyledons</taxon>
        <taxon>Gunneridae</taxon>
        <taxon>Pentapetalae</taxon>
        <taxon>rosids</taxon>
        <taxon>malvids</taxon>
        <taxon>Malvales</taxon>
        <taxon>Malvaceae</taxon>
        <taxon>Grewioideae</taxon>
        <taxon>Apeibeae</taxon>
        <taxon>Corchorus</taxon>
    </lineage>
</organism>
<sequence length="30" mass="3481">MEPKPFFLEDPIRSQLIDDIAAEFEKSSKV</sequence>
<reference evidence="2" key="1">
    <citation type="submission" date="2013-09" db="EMBL/GenBank/DDBJ databases">
        <title>Corchorus olitorius genome sequencing.</title>
        <authorList>
            <person name="Alam M."/>
            <person name="Haque M.S."/>
            <person name="Islam M.S."/>
            <person name="Emdad E.M."/>
            <person name="Islam M.M."/>
            <person name="Ahmed B."/>
            <person name="Halim A."/>
            <person name="Hossen Q.M.M."/>
            <person name="Hossain M.Z."/>
            <person name="Ahmed R."/>
            <person name="Khan M.M."/>
            <person name="Islam R."/>
            <person name="Rashid M.M."/>
            <person name="Khan S.A."/>
            <person name="Rahman M.S."/>
            <person name="Alam M."/>
            <person name="Yahiya A.S."/>
            <person name="Khan M.S."/>
            <person name="Azam M.S."/>
            <person name="Haque T."/>
            <person name="Lashkar M.Z.H."/>
            <person name="Akhand A.I."/>
            <person name="Morshed G."/>
            <person name="Roy S."/>
            <person name="Uddin K.S."/>
            <person name="Rabeya T."/>
            <person name="Hossain A.S."/>
            <person name="Chowdhury A."/>
            <person name="Snigdha A.R."/>
            <person name="Mortoza M.S."/>
            <person name="Matin S.A."/>
            <person name="Hoque S.M.E."/>
            <person name="Islam M.K."/>
            <person name="Roy D.K."/>
            <person name="Haider R."/>
            <person name="Moosa M.M."/>
            <person name="Elias S.M."/>
            <person name="Hasan A.M."/>
            <person name="Jahan S."/>
            <person name="Shafiuddin M."/>
            <person name="Mahmood N."/>
            <person name="Shommy N.S."/>
        </authorList>
    </citation>
    <scope>NUCLEOTIDE SEQUENCE [LARGE SCALE GENOMIC DNA]</scope>
    <source>
        <strain evidence="2">cv. O-4</strain>
    </source>
</reference>
<accession>A0A1R3KV48</accession>
<proteinExistence type="predicted"/>
<evidence type="ECO:0000313" key="2">
    <source>
        <dbReference type="Proteomes" id="UP000187203"/>
    </source>
</evidence>